<accession>A0ABV0RC82</accession>
<evidence type="ECO:0000259" key="11">
    <source>
        <dbReference type="Pfam" id="PF23730"/>
    </source>
</evidence>
<dbReference type="InterPro" id="IPR036383">
    <property type="entry name" value="TSP1_rpt_sf"/>
</dbReference>
<comment type="subcellular location">
    <subcellularLocation>
        <location evidence="1">Secreted</location>
        <location evidence="1">Extracellular space</location>
        <location evidence="1">Extracellular matrix</location>
    </subcellularLocation>
</comment>
<evidence type="ECO:0000313" key="12">
    <source>
        <dbReference type="EMBL" id="MEQ2205758.1"/>
    </source>
</evidence>
<dbReference type="InterPro" id="IPR008969">
    <property type="entry name" value="CarboxyPept-like_regulatory"/>
</dbReference>
<dbReference type="InterPro" id="IPR056256">
    <property type="entry name" value="CILP-1/2_b-sand_dom2"/>
</dbReference>
<dbReference type="Pfam" id="PF23730">
    <property type="entry name" value="CILP_8th"/>
    <property type="match status" value="1"/>
</dbReference>
<dbReference type="Pfam" id="PF00090">
    <property type="entry name" value="TSP_1"/>
    <property type="match status" value="1"/>
</dbReference>
<dbReference type="PANTHER" id="PTHR15031:SF3">
    <property type="entry name" value="CARTILAGE INTERMEDIATE LAYER PROTEIN 1"/>
    <property type="match status" value="1"/>
</dbReference>
<evidence type="ECO:0000256" key="2">
    <source>
        <dbReference type="ARBA" id="ARBA00022525"/>
    </source>
</evidence>
<evidence type="ECO:0008006" key="14">
    <source>
        <dbReference type="Google" id="ProtNLM"/>
    </source>
</evidence>
<dbReference type="InterPro" id="IPR025155">
    <property type="entry name" value="WxxW_domain"/>
</dbReference>
<feature type="non-terminal residue" evidence="12">
    <location>
        <position position="1"/>
    </location>
</feature>
<reference evidence="12 13" key="1">
    <citation type="submission" date="2021-06" db="EMBL/GenBank/DDBJ databases">
        <authorList>
            <person name="Palmer J.M."/>
        </authorList>
    </citation>
    <scope>NUCLEOTIDE SEQUENCE [LARGE SCALE GENOMIC DNA]</scope>
    <source>
        <strain evidence="12 13">XC_2019</strain>
        <tissue evidence="12">Muscle</tissue>
    </source>
</reference>
<evidence type="ECO:0000259" key="10">
    <source>
        <dbReference type="Pfam" id="PF23708"/>
    </source>
</evidence>
<dbReference type="SUPFAM" id="SSF82895">
    <property type="entry name" value="TSP-1 type 1 repeat"/>
    <property type="match status" value="1"/>
</dbReference>
<dbReference type="InterPro" id="IPR056257">
    <property type="entry name" value="CILP-1/2_8th"/>
</dbReference>
<feature type="region of interest" description="Disordered" evidence="6">
    <location>
        <begin position="938"/>
        <end position="978"/>
    </location>
</feature>
<feature type="domain" description="WxxW" evidence="7">
    <location>
        <begin position="4"/>
        <end position="81"/>
    </location>
</feature>
<evidence type="ECO:0000259" key="7">
    <source>
        <dbReference type="Pfam" id="PF13330"/>
    </source>
</evidence>
<evidence type="ECO:0000259" key="9">
    <source>
        <dbReference type="Pfam" id="PF23599"/>
    </source>
</evidence>
<dbReference type="EMBL" id="JAHRIN010042275">
    <property type="protein sequence ID" value="MEQ2205758.1"/>
    <property type="molecule type" value="Genomic_DNA"/>
</dbReference>
<evidence type="ECO:0000256" key="1">
    <source>
        <dbReference type="ARBA" id="ARBA00004498"/>
    </source>
</evidence>
<keyword evidence="4" id="KW-0732">Signal</keyword>
<proteinExistence type="predicted"/>
<feature type="domain" description="Cartilage intermediate layer protein 1/2 C-terminal" evidence="9">
    <location>
        <begin position="718"/>
        <end position="916"/>
    </location>
</feature>
<evidence type="ECO:0000259" key="8">
    <source>
        <dbReference type="Pfam" id="PF23591"/>
    </source>
</evidence>
<keyword evidence="2" id="KW-0964">Secreted</keyword>
<keyword evidence="5" id="KW-0325">Glycoprotein</keyword>
<dbReference type="InterPro" id="IPR056258">
    <property type="entry name" value="CILP-1/2_C"/>
</dbReference>
<dbReference type="InterPro" id="IPR056255">
    <property type="entry name" value="CILP-1/2_dom"/>
</dbReference>
<comment type="caution">
    <text evidence="12">The sequence shown here is derived from an EMBL/GenBank/DDBJ whole genome shotgun (WGS) entry which is preliminary data.</text>
</comment>
<sequence length="978" mass="109576">NYEWTTWFNVDHPGGRGDYEQLNAIRFYYRTRVCETPRAVEARTTEWVPARETGEMVHADPTVGFWCLNEEQSPGRNCSNYAGTWGLWSNWSPCPALCGQVGVQLRYRSCQPQSLTCNGPKIEGKPCNGPECMKTDCYLHCVMGRVNADCDACMCEEHILLGSVRSAGGLTAEGTAILHSGKLLTLTDHNGHFRIPGICPDGNTTLTFRLLGHATRDVIVPVTTERTSCPSSTCAGQLDNAIRCKDNMAYCCGVAKMEERQLTCQGYQLPTMVVTECGCQKCVDTKAVVYGRAIAADNGEPMRFGHIFMNGVRISRTGYKGTFSVQVPPDTERLVLTFVDNMQKFVNTTKVLPFNTKGGAVYHEIKLLRKKAPVTISSLETNTLDLGEVEGQEAMVQIQIPPHSFYKVNGEVFTGNVNASITFLDPRDVSTAAAASSDLHFIGGEGDLLPLRTYGMFSVDFRGEENNEPLNAGEVKVFLDSAQVTMSEHLTNMKLWSLNPETGLWEEEGSLQLEKKKRGKREERTFLIGNMEIRERRLFNLDVPENRRCYVKVRAFRSERFMPSEQVEGVLVSLINMEPTAGYSTNPRAWGRFDSVVTGPNGACLPAFCDEQKPDAYSAYVMANLGGEELEGVASAPKLNPSLVGVPQPYLRKLNYRRTDHEDPRVKKTAFSINVAKPSPNTAEESNGPVYAFEKLKECEEAPFSAAHFRFSRVEGDRYDYNTVPFNEDDPMSWTEDYLSWWPKPTEYRACYIKVKISSPHEINVRSRNMGGTHPKTVGQLYGLRDTRSIRDMEQANVSAVCLEFKCSGMLYDQDRVDRTLVKVIPQGSCRRDHVNTMLQDYLVNHLPLAVNNDTNEFTMLAPLDPLGHNYGIYTETEQDPRTAKEIALGRCFDGTSDGTSRVMKTNEGVALSFTCGDREMTRQSVFQAMQSSQSQIVTSVVRGDNRKTRRRQRANTLRRSSKRSTRNLTGRDPQGRR</sequence>
<evidence type="ECO:0000256" key="6">
    <source>
        <dbReference type="SAM" id="MobiDB-lite"/>
    </source>
</evidence>
<gene>
    <name evidence="12" type="ORF">XENOCAPTIV_012662</name>
</gene>
<protein>
    <recommendedName>
        <fullName evidence="14">Cartilage intermediate layer protein</fullName>
    </recommendedName>
</protein>
<dbReference type="Pfam" id="PF23591">
    <property type="entry name" value="CILP"/>
    <property type="match status" value="1"/>
</dbReference>
<feature type="domain" description="Cartilage intermediate layer protein 1/2 beta-sandwich" evidence="8">
    <location>
        <begin position="284"/>
        <end position="371"/>
    </location>
</feature>
<dbReference type="InterPro" id="IPR039675">
    <property type="entry name" value="CILP1/CILP2"/>
</dbReference>
<dbReference type="Proteomes" id="UP001434883">
    <property type="component" value="Unassembled WGS sequence"/>
</dbReference>
<dbReference type="Pfam" id="PF23599">
    <property type="entry name" value="CILP_C"/>
    <property type="match status" value="1"/>
</dbReference>
<evidence type="ECO:0000256" key="3">
    <source>
        <dbReference type="ARBA" id="ARBA00022530"/>
    </source>
</evidence>
<keyword evidence="3" id="KW-0272">Extracellular matrix</keyword>
<dbReference type="SUPFAM" id="SSF49464">
    <property type="entry name" value="Carboxypeptidase regulatory domain-like"/>
    <property type="match status" value="1"/>
</dbReference>
<dbReference type="Gene3D" id="2.20.100.10">
    <property type="entry name" value="Thrombospondin type-1 (TSP1) repeat"/>
    <property type="match status" value="1"/>
</dbReference>
<keyword evidence="13" id="KW-1185">Reference proteome</keyword>
<name>A0ABV0RC82_9TELE</name>
<evidence type="ECO:0000256" key="4">
    <source>
        <dbReference type="ARBA" id="ARBA00022729"/>
    </source>
</evidence>
<dbReference type="InterPro" id="IPR000884">
    <property type="entry name" value="TSP1_rpt"/>
</dbReference>
<dbReference type="Pfam" id="PF23708">
    <property type="entry name" value="CILP_5th"/>
    <property type="match status" value="1"/>
</dbReference>
<feature type="domain" description="Cartilage intermediate layer protein 1/2 beta-sandwich" evidence="11">
    <location>
        <begin position="548"/>
        <end position="715"/>
    </location>
</feature>
<dbReference type="SMART" id="SM00209">
    <property type="entry name" value="TSP1"/>
    <property type="match status" value="1"/>
</dbReference>
<organism evidence="12 13">
    <name type="scientific">Xenoophorus captivus</name>
    <dbReference type="NCBI Taxonomy" id="1517983"/>
    <lineage>
        <taxon>Eukaryota</taxon>
        <taxon>Metazoa</taxon>
        <taxon>Chordata</taxon>
        <taxon>Craniata</taxon>
        <taxon>Vertebrata</taxon>
        <taxon>Euteleostomi</taxon>
        <taxon>Actinopterygii</taxon>
        <taxon>Neopterygii</taxon>
        <taxon>Teleostei</taxon>
        <taxon>Neoteleostei</taxon>
        <taxon>Acanthomorphata</taxon>
        <taxon>Ovalentaria</taxon>
        <taxon>Atherinomorphae</taxon>
        <taxon>Cyprinodontiformes</taxon>
        <taxon>Goodeidae</taxon>
        <taxon>Xenoophorus</taxon>
    </lineage>
</organism>
<evidence type="ECO:0000313" key="13">
    <source>
        <dbReference type="Proteomes" id="UP001434883"/>
    </source>
</evidence>
<dbReference type="PROSITE" id="PS50092">
    <property type="entry name" value="TSP1"/>
    <property type="match status" value="1"/>
</dbReference>
<evidence type="ECO:0000256" key="5">
    <source>
        <dbReference type="ARBA" id="ARBA00023180"/>
    </source>
</evidence>
<dbReference type="PANTHER" id="PTHR15031">
    <property type="entry name" value="CARTILAGE INTERMEDIATE LAYER PROTEIN CLIP"/>
    <property type="match status" value="1"/>
</dbReference>
<feature type="domain" description="Cartilage intermediate layer protein 1/2" evidence="10">
    <location>
        <begin position="228"/>
        <end position="269"/>
    </location>
</feature>
<dbReference type="Pfam" id="PF13330">
    <property type="entry name" value="Mucin2_WxxW"/>
    <property type="match status" value="1"/>
</dbReference>